<dbReference type="Pfam" id="PF07958">
    <property type="entry name" value="DUF1688"/>
    <property type="match status" value="1"/>
</dbReference>
<name>A0A3S2TS86_9BURK</name>
<protein>
    <submittedName>
        <fullName evidence="1">DUF1688 family protein</fullName>
    </submittedName>
</protein>
<dbReference type="PANTHER" id="PTHR31687:SF3">
    <property type="entry name" value="PROTEIN URG3"/>
    <property type="match status" value="1"/>
</dbReference>
<keyword evidence="2" id="KW-1185">Reference proteome</keyword>
<evidence type="ECO:0000313" key="2">
    <source>
        <dbReference type="Proteomes" id="UP000288178"/>
    </source>
</evidence>
<dbReference type="OrthoDB" id="9779699at2"/>
<proteinExistence type="predicted"/>
<reference evidence="1 2" key="1">
    <citation type="submission" date="2019-01" db="EMBL/GenBank/DDBJ databases">
        <authorList>
            <person name="Chen W.-M."/>
        </authorList>
    </citation>
    <scope>NUCLEOTIDE SEQUENCE [LARGE SCALE GENOMIC DNA]</scope>
    <source>
        <strain evidence="1 2">ICH-3</strain>
    </source>
</reference>
<accession>A0A3S2TS86</accession>
<organism evidence="1 2">
    <name type="scientific">Rubrivivax albus</name>
    <dbReference type="NCBI Taxonomy" id="2499835"/>
    <lineage>
        <taxon>Bacteria</taxon>
        <taxon>Pseudomonadati</taxon>
        <taxon>Pseudomonadota</taxon>
        <taxon>Betaproteobacteria</taxon>
        <taxon>Burkholderiales</taxon>
        <taxon>Sphaerotilaceae</taxon>
        <taxon>Rubrivivax</taxon>
    </lineage>
</organism>
<dbReference type="AlphaFoldDB" id="A0A3S2TS86"/>
<gene>
    <name evidence="1" type="ORF">ENE75_09750</name>
</gene>
<dbReference type="InterPro" id="IPR012469">
    <property type="entry name" value="DUF1688"/>
</dbReference>
<dbReference type="PANTHER" id="PTHR31687">
    <property type="match status" value="1"/>
</dbReference>
<comment type="caution">
    <text evidence="1">The sequence shown here is derived from an EMBL/GenBank/DDBJ whole genome shotgun (WGS) entry which is preliminary data.</text>
</comment>
<dbReference type="EMBL" id="SACT01000002">
    <property type="protein sequence ID" value="RVT52892.1"/>
    <property type="molecule type" value="Genomic_DNA"/>
</dbReference>
<dbReference type="Proteomes" id="UP000288178">
    <property type="component" value="Unassembled WGS sequence"/>
</dbReference>
<sequence>MRLLRKPSVVRERCANISAAVAADRSPHFRLERARLTDVVRRVARLTQERFPGGEVPLHSRWRHFEAGRVDRKALLDARIADLSIAEQARTRIDLAVVSVLLDAGAGPDWRFTEPGTGRAYARSEGLAVASFHAFVGGAFSSDLRVPMRVDANALERLDAAQLARLFQVREDNPLVGLDGRVALLKRLGAALKKRPDVFGNPGRPGYLFDLLTHPMVGVPGSTVQRIAVKRVSAAQILRTLLKAFGGIWPSGQVLGGRPIGDTWPHPMAGGEGPSAGRVPFHKLSQWLAYSLVEPFQWAGITVEGLDELTGLPEYRNGGLLLDAGVIVPRDPAYAATAYTVADPWVIEWRALTVTLLDEVARGVRAELGQPTLPLAAVLEGGTWLAGRQIAQERRPGGPPPVRVASNGTIF</sequence>
<evidence type="ECO:0000313" key="1">
    <source>
        <dbReference type="EMBL" id="RVT52892.1"/>
    </source>
</evidence>